<evidence type="ECO:0000313" key="4">
    <source>
        <dbReference type="Proteomes" id="UP001056756"/>
    </source>
</evidence>
<proteinExistence type="inferred from homology"/>
<protein>
    <submittedName>
        <fullName evidence="3">DNA-processing protein DprA</fullName>
    </submittedName>
</protein>
<dbReference type="SUPFAM" id="SSF102405">
    <property type="entry name" value="MCP/YpsA-like"/>
    <property type="match status" value="1"/>
</dbReference>
<dbReference type="Gene3D" id="3.40.50.450">
    <property type="match status" value="1"/>
</dbReference>
<dbReference type="NCBIfam" id="TIGR00732">
    <property type="entry name" value="dprA"/>
    <property type="match status" value="1"/>
</dbReference>
<dbReference type="AlphaFoldDB" id="A0A9J6ZBK6"/>
<dbReference type="PANTHER" id="PTHR43022">
    <property type="entry name" value="PROTEIN SMF"/>
    <property type="match status" value="1"/>
</dbReference>
<sequence>MNNNQYKHFIIELSEVQGVGWHTMKLIIDSNLYEEDVWHVERLQQLGVKAQISERLHQFRSNYTYERNEERVTHQLRNRYTCITYWDEQYPETLKQIAQPPWILYVRGRLELLQRQSLAIVGTRYPTSYGKQCTKLFSGQFAQQGLTIVSGFANGVDTIAHKEALSYGSSTIAILPTAITQCYPANNYEMYERIGEEGLLLSESVHASPIHPGQFHQRNRIIAGLSFASIIIEGERKSGSMITAKHAIDMDRELFAVPGPINSAKSEGPNFLIQNGYARMLLSSHQLFEELPWLKPIANSQNKNETKHQMKNKLLHELSEDEVIIVTLLREKSLSINEIFNITNIPFGHLNVLLLNLCIKQFIEQHPGSIYIAL</sequence>
<dbReference type="InterPro" id="IPR057666">
    <property type="entry name" value="DrpA_SLOG"/>
</dbReference>
<gene>
    <name evidence="3" type="primary">dprA</name>
    <name evidence="3" type="ORF">NAG76_16375</name>
</gene>
<evidence type="ECO:0000256" key="1">
    <source>
        <dbReference type="ARBA" id="ARBA00006525"/>
    </source>
</evidence>
<dbReference type="InterPro" id="IPR003488">
    <property type="entry name" value="DprA"/>
</dbReference>
<evidence type="ECO:0000259" key="2">
    <source>
        <dbReference type="Pfam" id="PF02481"/>
    </source>
</evidence>
<evidence type="ECO:0000313" key="3">
    <source>
        <dbReference type="EMBL" id="URN93396.1"/>
    </source>
</evidence>
<dbReference type="GO" id="GO:0009294">
    <property type="term" value="P:DNA-mediated transformation"/>
    <property type="evidence" value="ECO:0007669"/>
    <property type="project" value="InterPro"/>
</dbReference>
<dbReference type="EMBL" id="CP097899">
    <property type="protein sequence ID" value="URN93396.1"/>
    <property type="molecule type" value="Genomic_DNA"/>
</dbReference>
<dbReference type="PANTHER" id="PTHR43022:SF1">
    <property type="entry name" value="PROTEIN SMF"/>
    <property type="match status" value="1"/>
</dbReference>
<dbReference type="KEGG" id="plig:NAG76_16375"/>
<dbReference type="Proteomes" id="UP001056756">
    <property type="component" value="Chromosome"/>
</dbReference>
<comment type="similarity">
    <text evidence="1">Belongs to the DprA/Smf family.</text>
</comment>
<accession>A0A9J6ZBK6</accession>
<name>A0A9J6ZBK6_9BACL</name>
<feature type="domain" description="Smf/DprA SLOG" evidence="2">
    <location>
        <begin position="82"/>
        <end position="291"/>
    </location>
</feature>
<reference evidence="3" key="1">
    <citation type="submission" date="2022-05" db="EMBL/GenBank/DDBJ databases">
        <title>Novel bacterial taxa in a minimal lignocellulolytic consortium and its capacity to transform plastics disclosed by genome-resolved metagenomics.</title>
        <authorList>
            <person name="Rodriguez C.A.D."/>
            <person name="Diaz-Garcia L."/>
            <person name="Herrera K."/>
            <person name="Tarazona N.A."/>
            <person name="Sproer C."/>
            <person name="Overmann J."/>
            <person name="Jimenez D.J."/>
        </authorList>
    </citation>
    <scope>NUCLEOTIDE SEQUENCE</scope>
    <source>
        <strain evidence="3">MAG5</strain>
    </source>
</reference>
<dbReference type="Pfam" id="PF02481">
    <property type="entry name" value="DNA_processg_A"/>
    <property type="match status" value="1"/>
</dbReference>
<organism evidence="3 4">
    <name type="scientific">Candidatus Pristimantibacillus lignocellulolyticus</name>
    <dbReference type="NCBI Taxonomy" id="2994561"/>
    <lineage>
        <taxon>Bacteria</taxon>
        <taxon>Bacillati</taxon>
        <taxon>Bacillota</taxon>
        <taxon>Bacilli</taxon>
        <taxon>Bacillales</taxon>
        <taxon>Paenibacillaceae</taxon>
        <taxon>Candidatus Pristimantibacillus</taxon>
    </lineage>
</organism>